<sequence length="106" mass="12137">MKKLQFFAVAVLMLFFLAITVNAAQNDQSNAEDNIVQSGQIIRPKAGLSWHEQVDKQRTFMRRGSERRNAAKRDAMMGKQEKMEDATIDSYNAMIEKKNAKNSKQQ</sequence>
<proteinExistence type="predicted"/>
<protein>
    <submittedName>
        <fullName evidence="3">Uncharacterized protein</fullName>
    </submittedName>
</protein>
<evidence type="ECO:0000313" key="3">
    <source>
        <dbReference type="EMBL" id="CBX30534.1"/>
    </source>
</evidence>
<evidence type="ECO:0000256" key="2">
    <source>
        <dbReference type="SAM" id="SignalP"/>
    </source>
</evidence>
<keyword evidence="2" id="KW-0732">Signal</keyword>
<feature type="region of interest" description="Disordered" evidence="1">
    <location>
        <begin position="62"/>
        <end position="83"/>
    </location>
</feature>
<organism evidence="3">
    <name type="scientific">uncultured Desulfobacterium sp</name>
    <dbReference type="NCBI Taxonomy" id="201089"/>
    <lineage>
        <taxon>Bacteria</taxon>
        <taxon>Pseudomonadati</taxon>
        <taxon>Thermodesulfobacteriota</taxon>
        <taxon>Desulfobacteria</taxon>
        <taxon>Desulfobacterales</taxon>
        <taxon>Desulfobacteriaceae</taxon>
        <taxon>Desulfobacterium</taxon>
        <taxon>environmental samples</taxon>
    </lineage>
</organism>
<evidence type="ECO:0000256" key="1">
    <source>
        <dbReference type="SAM" id="MobiDB-lite"/>
    </source>
</evidence>
<accession>E1YIZ0</accession>
<dbReference type="AlphaFoldDB" id="E1YIZ0"/>
<feature type="signal peptide" evidence="2">
    <location>
        <begin position="1"/>
        <end position="23"/>
    </location>
</feature>
<feature type="chain" id="PRO_5005672892" evidence="2">
    <location>
        <begin position="24"/>
        <end position="106"/>
    </location>
</feature>
<name>E1YIZ0_9BACT</name>
<gene>
    <name evidence="3" type="ORF">N47_K27740</name>
</gene>
<reference evidence="3" key="1">
    <citation type="journal article" date="2011" name="Environ. Microbiol.">
        <title>Genomic insights into the metabolic potential of the polycyclic aromatic hydrocarbon degrading sulfate-reducing Deltaproteobacterium N47.</title>
        <authorList>
            <person name="Bergmann F."/>
            <person name="Selesi D."/>
            <person name="Weinmaier T."/>
            <person name="Tischler P."/>
            <person name="Rattei T."/>
            <person name="Meckenstock R.U."/>
        </authorList>
    </citation>
    <scope>NUCLEOTIDE SEQUENCE</scope>
</reference>
<dbReference type="EMBL" id="FR695876">
    <property type="protein sequence ID" value="CBX30534.1"/>
    <property type="molecule type" value="Genomic_DNA"/>
</dbReference>